<feature type="domain" description="HTH luxR-type" evidence="6">
    <location>
        <begin position="283"/>
        <end position="348"/>
    </location>
</feature>
<dbReference type="Gene3D" id="3.40.50.2300">
    <property type="match status" value="1"/>
</dbReference>
<dbReference type="Pfam" id="PF00072">
    <property type="entry name" value="Response_reg"/>
    <property type="match status" value="1"/>
</dbReference>
<dbReference type="PROSITE" id="PS50110">
    <property type="entry name" value="RESPONSE_REGULATORY"/>
    <property type="match status" value="1"/>
</dbReference>
<dbReference type="PRINTS" id="PR00038">
    <property type="entry name" value="HTHLUXR"/>
</dbReference>
<dbReference type="GO" id="GO:0000160">
    <property type="term" value="P:phosphorelay signal transduction system"/>
    <property type="evidence" value="ECO:0007669"/>
    <property type="project" value="InterPro"/>
</dbReference>
<dbReference type="CDD" id="cd06170">
    <property type="entry name" value="LuxR_C_like"/>
    <property type="match status" value="1"/>
</dbReference>
<accession>A0A7S8C3X1</accession>
<dbReference type="GO" id="GO:0006355">
    <property type="term" value="P:regulation of DNA-templated transcription"/>
    <property type="evidence" value="ECO:0007669"/>
    <property type="project" value="InterPro"/>
</dbReference>
<keyword evidence="9" id="KW-1185">Reference proteome</keyword>
<protein>
    <submittedName>
        <fullName evidence="8">Response regulator</fullName>
    </submittedName>
</protein>
<dbReference type="Gene3D" id="1.10.10.10">
    <property type="entry name" value="Winged helix-like DNA-binding domain superfamily/Winged helix DNA-binding domain"/>
    <property type="match status" value="1"/>
</dbReference>
<sequence>MRDENKPVILCVEDEPDLLADIGAELAAAGYEPVLAADGLEALSILETTAPALILCDITMPRIGGYELLRSFRTRRPDLADVPFIFLTALGEREEMISAKVAGVDDYLVKPVDFDLMLASIDARLRQVARMRAKSDREMEDLRRAISALPDGDAAWSRATARALDLIALGVVLVDMDGRVVFANGVARAFSRDRDGLAVARAVEPDDPAAARALRAAISDAAAAARAGEDFRRGLPVGRGAGGQDMIAHVCSLSADRPAGADKPAVAIFLSDPGRRPQISGDRLAPLFGLTPAEAEIALLLTEGCRREEIAERLGISHTTVAFHMRNLFQKTDTNRQADLVAVILVGLGPILPDATGE</sequence>
<dbReference type="SMART" id="SM00421">
    <property type="entry name" value="HTH_LUXR"/>
    <property type="match status" value="1"/>
</dbReference>
<dbReference type="Proteomes" id="UP000593594">
    <property type="component" value="Chromosome"/>
</dbReference>
<dbReference type="SUPFAM" id="SSF52172">
    <property type="entry name" value="CheY-like"/>
    <property type="match status" value="1"/>
</dbReference>
<evidence type="ECO:0000313" key="9">
    <source>
        <dbReference type="Proteomes" id="UP000593594"/>
    </source>
</evidence>
<feature type="domain" description="Response regulatory" evidence="7">
    <location>
        <begin position="8"/>
        <end position="125"/>
    </location>
</feature>
<evidence type="ECO:0000256" key="3">
    <source>
        <dbReference type="ARBA" id="ARBA00023125"/>
    </source>
</evidence>
<dbReference type="Pfam" id="PF00196">
    <property type="entry name" value="GerE"/>
    <property type="match status" value="1"/>
</dbReference>
<dbReference type="EMBL" id="CP058214">
    <property type="protein sequence ID" value="QPC42940.1"/>
    <property type="molecule type" value="Genomic_DNA"/>
</dbReference>
<dbReference type="InterPro" id="IPR000792">
    <property type="entry name" value="Tscrpt_reg_LuxR_C"/>
</dbReference>
<evidence type="ECO:0000256" key="1">
    <source>
        <dbReference type="ARBA" id="ARBA00022553"/>
    </source>
</evidence>
<dbReference type="CDD" id="cd17574">
    <property type="entry name" value="REC_OmpR"/>
    <property type="match status" value="1"/>
</dbReference>
<evidence type="ECO:0000256" key="2">
    <source>
        <dbReference type="ARBA" id="ARBA00023015"/>
    </source>
</evidence>
<dbReference type="PANTHER" id="PTHR44591:SF3">
    <property type="entry name" value="RESPONSE REGULATORY DOMAIN-CONTAINING PROTEIN"/>
    <property type="match status" value="1"/>
</dbReference>
<reference evidence="8 9" key="1">
    <citation type="submission" date="2020-06" db="EMBL/GenBank/DDBJ databases">
        <title>Genome sequence of 2 isolates from Red Sea Mangroves.</title>
        <authorList>
            <person name="Sefrji F."/>
            <person name="Michoud G."/>
            <person name="Merlino G."/>
            <person name="Daffonchio D."/>
        </authorList>
    </citation>
    <scope>NUCLEOTIDE SEQUENCE [LARGE SCALE GENOMIC DNA]</scope>
    <source>
        <strain evidence="8 9">R1DC25</strain>
    </source>
</reference>
<dbReference type="InterPro" id="IPR050595">
    <property type="entry name" value="Bact_response_regulator"/>
</dbReference>
<dbReference type="SUPFAM" id="SSF46894">
    <property type="entry name" value="C-terminal effector domain of the bipartite response regulators"/>
    <property type="match status" value="1"/>
</dbReference>
<evidence type="ECO:0000256" key="5">
    <source>
        <dbReference type="PROSITE-ProRule" id="PRU00169"/>
    </source>
</evidence>
<feature type="modified residue" description="4-aspartylphosphate" evidence="5">
    <location>
        <position position="57"/>
    </location>
</feature>
<evidence type="ECO:0000313" key="8">
    <source>
        <dbReference type="EMBL" id="QPC42940.1"/>
    </source>
</evidence>
<dbReference type="SMART" id="SM00448">
    <property type="entry name" value="REC"/>
    <property type="match status" value="1"/>
</dbReference>
<keyword evidence="3" id="KW-0238">DNA-binding</keyword>
<organism evidence="8 9">
    <name type="scientific">Kaustia mangrovi</name>
    <dbReference type="NCBI Taxonomy" id="2593653"/>
    <lineage>
        <taxon>Bacteria</taxon>
        <taxon>Pseudomonadati</taxon>
        <taxon>Pseudomonadota</taxon>
        <taxon>Alphaproteobacteria</taxon>
        <taxon>Hyphomicrobiales</taxon>
        <taxon>Parvibaculaceae</taxon>
        <taxon>Kaustia</taxon>
    </lineage>
</organism>
<dbReference type="RefSeq" id="WP_213164180.1">
    <property type="nucleotide sequence ID" value="NZ_CP058214.1"/>
</dbReference>
<dbReference type="InterPro" id="IPR001789">
    <property type="entry name" value="Sig_transdc_resp-reg_receiver"/>
</dbReference>
<evidence type="ECO:0000256" key="4">
    <source>
        <dbReference type="ARBA" id="ARBA00023163"/>
    </source>
</evidence>
<dbReference type="KEGG" id="kmn:HW532_09710"/>
<dbReference type="PROSITE" id="PS50043">
    <property type="entry name" value="HTH_LUXR_2"/>
    <property type="match status" value="1"/>
</dbReference>
<evidence type="ECO:0000259" key="6">
    <source>
        <dbReference type="PROSITE" id="PS50043"/>
    </source>
</evidence>
<keyword evidence="1 5" id="KW-0597">Phosphoprotein</keyword>
<evidence type="ECO:0000259" key="7">
    <source>
        <dbReference type="PROSITE" id="PS50110"/>
    </source>
</evidence>
<dbReference type="PANTHER" id="PTHR44591">
    <property type="entry name" value="STRESS RESPONSE REGULATOR PROTEIN 1"/>
    <property type="match status" value="1"/>
</dbReference>
<keyword evidence="4" id="KW-0804">Transcription</keyword>
<proteinExistence type="predicted"/>
<dbReference type="InterPro" id="IPR016032">
    <property type="entry name" value="Sig_transdc_resp-reg_C-effctor"/>
</dbReference>
<keyword evidence="2" id="KW-0805">Transcription regulation</keyword>
<dbReference type="AlphaFoldDB" id="A0A7S8C3X1"/>
<dbReference type="InterPro" id="IPR011006">
    <property type="entry name" value="CheY-like_superfamily"/>
</dbReference>
<dbReference type="InterPro" id="IPR036388">
    <property type="entry name" value="WH-like_DNA-bd_sf"/>
</dbReference>
<gene>
    <name evidence="8" type="ORF">HW532_09710</name>
</gene>
<name>A0A7S8C3X1_9HYPH</name>
<dbReference type="GO" id="GO:0003677">
    <property type="term" value="F:DNA binding"/>
    <property type="evidence" value="ECO:0007669"/>
    <property type="project" value="UniProtKB-KW"/>
</dbReference>